<dbReference type="Proteomes" id="UP000299367">
    <property type="component" value="Unassembled WGS sequence"/>
</dbReference>
<comment type="caution">
    <text evidence="1">The sequence shown here is derived from an EMBL/GenBank/DDBJ whole genome shotgun (WGS) entry which is preliminary data.</text>
</comment>
<evidence type="ECO:0000313" key="1">
    <source>
        <dbReference type="EMBL" id="GCL44092.1"/>
    </source>
</evidence>
<dbReference type="AlphaFoldDB" id="A0A480AI90"/>
<gene>
    <name evidence="1" type="ORF">NIES80_38160</name>
</gene>
<reference evidence="2" key="1">
    <citation type="submission" date="2019-02" db="EMBL/GenBank/DDBJ databases">
        <title>Draft genome sequence of Dolichospermum planctonicum NIES-80.</title>
        <authorList>
            <person name="Yamaguchi H."/>
            <person name="Suzuki S."/>
            <person name="Kawachi M."/>
        </authorList>
    </citation>
    <scope>NUCLEOTIDE SEQUENCE [LARGE SCALE GENOMIC DNA]</scope>
    <source>
        <strain evidence="2">NIES-80</strain>
    </source>
</reference>
<dbReference type="EMBL" id="BJCF01000069">
    <property type="protein sequence ID" value="GCL44092.1"/>
    <property type="molecule type" value="Genomic_DNA"/>
</dbReference>
<proteinExistence type="predicted"/>
<protein>
    <submittedName>
        <fullName evidence="1">Uncharacterized protein</fullName>
    </submittedName>
</protein>
<dbReference type="RefSeq" id="WP_137909503.1">
    <property type="nucleotide sequence ID" value="NZ_BJCF01000069.1"/>
</dbReference>
<dbReference type="OrthoDB" id="9813214at2"/>
<name>A0A480AI90_9CYAN</name>
<dbReference type="Gene3D" id="3.40.50.2000">
    <property type="entry name" value="Glycogen Phosphorylase B"/>
    <property type="match status" value="2"/>
</dbReference>
<accession>A0A480AI90</accession>
<organism evidence="1 2">
    <name type="scientific">Dolichospermum planctonicum</name>
    <dbReference type="NCBI Taxonomy" id="136072"/>
    <lineage>
        <taxon>Bacteria</taxon>
        <taxon>Bacillati</taxon>
        <taxon>Cyanobacteriota</taxon>
        <taxon>Cyanophyceae</taxon>
        <taxon>Nostocales</taxon>
        <taxon>Aphanizomenonaceae</taxon>
        <taxon>Dolichospermum</taxon>
    </lineage>
</organism>
<dbReference type="PANTHER" id="PTHR12526">
    <property type="entry name" value="GLYCOSYLTRANSFERASE"/>
    <property type="match status" value="1"/>
</dbReference>
<dbReference type="SUPFAM" id="SSF53756">
    <property type="entry name" value="UDP-Glycosyltransferase/glycogen phosphorylase"/>
    <property type="match status" value="1"/>
</dbReference>
<sequence>MKKVCLVSPGHIASNPRLVKEANSLINAGYDVRVVAGDTAPFVRPLDQSLLSSVTWTCDLVGLGTRPVYIWRKLKQKLARAAFQFGVKNIHIAMWAHSPMSDSLAQVAIAQPADLYIAHCLAALPASAIAAHRHHAKLGFDAEDFHVGELAEISDNKLEIAIRDYIERTLLPSCDYLTAASPMIASAYRERYEVEIEPILNVFPLSEAPIKIEKINRKERFSLYWFSQTIGANRGIESIIYAMGQMKTPVDLYLRGMPTGGYTEVLTQLAHQAGVGDRIHLLPSAPPSEMARLASDYDIGLSIELNQPLNRSICLTNKIFTYLLAGLPIILSKTTAQENLAKELNEAVILIDIDNSLGIAQSLDNFLSDPQKLFNAKAKVYKLVTERYNWDIEQQIFLKNIKKVLAI</sequence>
<evidence type="ECO:0000313" key="2">
    <source>
        <dbReference type="Proteomes" id="UP000299367"/>
    </source>
</evidence>